<keyword evidence="2" id="KW-1185">Reference proteome</keyword>
<accession>A0ACB9F518</accession>
<comment type="caution">
    <text evidence="1">The sequence shown here is derived from an EMBL/GenBank/DDBJ whole genome shotgun (WGS) entry which is preliminary data.</text>
</comment>
<name>A0ACB9F518_CICIN</name>
<evidence type="ECO:0000313" key="1">
    <source>
        <dbReference type="EMBL" id="KAI3766041.1"/>
    </source>
</evidence>
<organism evidence="1 2">
    <name type="scientific">Cichorium intybus</name>
    <name type="common">Chicory</name>
    <dbReference type="NCBI Taxonomy" id="13427"/>
    <lineage>
        <taxon>Eukaryota</taxon>
        <taxon>Viridiplantae</taxon>
        <taxon>Streptophyta</taxon>
        <taxon>Embryophyta</taxon>
        <taxon>Tracheophyta</taxon>
        <taxon>Spermatophyta</taxon>
        <taxon>Magnoliopsida</taxon>
        <taxon>eudicotyledons</taxon>
        <taxon>Gunneridae</taxon>
        <taxon>Pentapetalae</taxon>
        <taxon>asterids</taxon>
        <taxon>campanulids</taxon>
        <taxon>Asterales</taxon>
        <taxon>Asteraceae</taxon>
        <taxon>Cichorioideae</taxon>
        <taxon>Cichorieae</taxon>
        <taxon>Cichoriinae</taxon>
        <taxon>Cichorium</taxon>
    </lineage>
</organism>
<gene>
    <name evidence="1" type="ORF">L2E82_16089</name>
</gene>
<sequence length="123" mass="14566">MLKLLESHFLTKEDSQVDDMQGSVVDDDERYETIGKDQKDKKRKRKKKGDKRTPQSNRDDYATIDIHNISLSFFKRNLVEDLLDDMETFREKIIGTFVRIRIPGANQKHDIYRSVQVNQKHDI</sequence>
<dbReference type="Proteomes" id="UP001055811">
    <property type="component" value="Linkage Group LG03"/>
</dbReference>
<protein>
    <submittedName>
        <fullName evidence="1">Uncharacterized protein</fullName>
    </submittedName>
</protein>
<proteinExistence type="predicted"/>
<dbReference type="EMBL" id="CM042011">
    <property type="protein sequence ID" value="KAI3766041.1"/>
    <property type="molecule type" value="Genomic_DNA"/>
</dbReference>
<evidence type="ECO:0000313" key="2">
    <source>
        <dbReference type="Proteomes" id="UP001055811"/>
    </source>
</evidence>
<reference evidence="2" key="1">
    <citation type="journal article" date="2022" name="Mol. Ecol. Resour.">
        <title>The genomes of chicory, endive, great burdock and yacon provide insights into Asteraceae palaeo-polyploidization history and plant inulin production.</title>
        <authorList>
            <person name="Fan W."/>
            <person name="Wang S."/>
            <person name="Wang H."/>
            <person name="Wang A."/>
            <person name="Jiang F."/>
            <person name="Liu H."/>
            <person name="Zhao H."/>
            <person name="Xu D."/>
            <person name="Zhang Y."/>
        </authorList>
    </citation>
    <scope>NUCLEOTIDE SEQUENCE [LARGE SCALE GENOMIC DNA]</scope>
    <source>
        <strain evidence="2">cv. Punajuju</strain>
    </source>
</reference>
<reference evidence="1 2" key="2">
    <citation type="journal article" date="2022" name="Mol. Ecol. Resour.">
        <title>The genomes of chicory, endive, great burdock and yacon provide insights into Asteraceae paleo-polyploidization history and plant inulin production.</title>
        <authorList>
            <person name="Fan W."/>
            <person name="Wang S."/>
            <person name="Wang H."/>
            <person name="Wang A."/>
            <person name="Jiang F."/>
            <person name="Liu H."/>
            <person name="Zhao H."/>
            <person name="Xu D."/>
            <person name="Zhang Y."/>
        </authorList>
    </citation>
    <scope>NUCLEOTIDE SEQUENCE [LARGE SCALE GENOMIC DNA]</scope>
    <source>
        <strain evidence="2">cv. Punajuju</strain>
        <tissue evidence="1">Leaves</tissue>
    </source>
</reference>